<sequence length="69" mass="7415">MTDIKADKHALAERLAAFAEAHGVEEAGKLLSRFLLGLAHAAEASEIEFADHVGRVLIEPKSVPETAKH</sequence>
<accession>A0A368X5E6</accession>
<protein>
    <submittedName>
        <fullName evidence="1">Uncharacterized protein</fullName>
    </submittedName>
</protein>
<evidence type="ECO:0000313" key="2">
    <source>
        <dbReference type="Proteomes" id="UP000253647"/>
    </source>
</evidence>
<dbReference type="AlphaFoldDB" id="A0A368X5E6"/>
<name>A0A368X5E6_MARNT</name>
<reference evidence="1 2" key="1">
    <citation type="submission" date="2018-07" db="EMBL/GenBank/DDBJ databases">
        <title>Freshwater and sediment microbial communities from various areas in North America, analyzing microbe dynamics in response to fracking.</title>
        <authorList>
            <person name="Lamendella R."/>
        </authorList>
    </citation>
    <scope>NUCLEOTIDE SEQUENCE [LARGE SCALE GENOMIC DNA]</scope>
    <source>
        <strain evidence="1 2">105B</strain>
    </source>
</reference>
<dbReference type="Proteomes" id="UP000253647">
    <property type="component" value="Unassembled WGS sequence"/>
</dbReference>
<comment type="caution">
    <text evidence="1">The sequence shown here is derived from an EMBL/GenBank/DDBJ whole genome shotgun (WGS) entry which is preliminary data.</text>
</comment>
<organism evidence="1 2">
    <name type="scientific">Marinobacter nauticus</name>
    <name type="common">Marinobacter hydrocarbonoclasticus</name>
    <name type="synonym">Marinobacter aquaeolei</name>
    <dbReference type="NCBI Taxonomy" id="2743"/>
    <lineage>
        <taxon>Bacteria</taxon>
        <taxon>Pseudomonadati</taxon>
        <taxon>Pseudomonadota</taxon>
        <taxon>Gammaproteobacteria</taxon>
        <taxon>Pseudomonadales</taxon>
        <taxon>Marinobacteraceae</taxon>
        <taxon>Marinobacter</taxon>
    </lineage>
</organism>
<gene>
    <name evidence="1" type="ORF">DET61_1199</name>
</gene>
<dbReference type="RefSeq" id="WP_114435284.1">
    <property type="nucleotide sequence ID" value="NZ_QPJI01000019.1"/>
</dbReference>
<dbReference type="EMBL" id="QPJI01000019">
    <property type="protein sequence ID" value="RCW63242.1"/>
    <property type="molecule type" value="Genomic_DNA"/>
</dbReference>
<proteinExistence type="predicted"/>
<evidence type="ECO:0000313" key="1">
    <source>
        <dbReference type="EMBL" id="RCW63242.1"/>
    </source>
</evidence>